<proteinExistence type="predicted"/>
<dbReference type="AlphaFoldDB" id="A0AAW1GV59"/>
<dbReference type="PANTHER" id="PTHR47926:SF485">
    <property type="entry name" value="REPEAT-LIKE SUPERFAMILY PROTEIN, PUTATIVE-RELATED"/>
    <property type="match status" value="1"/>
</dbReference>
<reference evidence="3" key="1">
    <citation type="submission" date="2024-03" db="EMBL/GenBank/DDBJ databases">
        <title>WGS assembly of Saponaria officinalis var. Norfolk2.</title>
        <authorList>
            <person name="Jenkins J."/>
            <person name="Shu S."/>
            <person name="Grimwood J."/>
            <person name="Barry K."/>
            <person name="Goodstein D."/>
            <person name="Schmutz J."/>
            <person name="Leebens-Mack J."/>
            <person name="Osbourn A."/>
        </authorList>
    </citation>
    <scope>NUCLEOTIDE SEQUENCE [LARGE SCALE GENOMIC DNA]</scope>
    <source>
        <strain evidence="3">JIC</strain>
    </source>
</reference>
<keyword evidence="1" id="KW-0677">Repeat</keyword>
<dbReference type="Pfam" id="PF20431">
    <property type="entry name" value="E_motif"/>
    <property type="match status" value="1"/>
</dbReference>
<dbReference type="InterPro" id="IPR046960">
    <property type="entry name" value="PPR_At4g14850-like_plant"/>
</dbReference>
<dbReference type="NCBIfam" id="TIGR00756">
    <property type="entry name" value="PPR"/>
    <property type="match status" value="2"/>
</dbReference>
<gene>
    <name evidence="3" type="ORF">RND81_13G019100</name>
</gene>
<organism evidence="3 4">
    <name type="scientific">Saponaria officinalis</name>
    <name type="common">Common soapwort</name>
    <name type="synonym">Lychnis saponaria</name>
    <dbReference type="NCBI Taxonomy" id="3572"/>
    <lineage>
        <taxon>Eukaryota</taxon>
        <taxon>Viridiplantae</taxon>
        <taxon>Streptophyta</taxon>
        <taxon>Embryophyta</taxon>
        <taxon>Tracheophyta</taxon>
        <taxon>Spermatophyta</taxon>
        <taxon>Magnoliopsida</taxon>
        <taxon>eudicotyledons</taxon>
        <taxon>Gunneridae</taxon>
        <taxon>Pentapetalae</taxon>
        <taxon>Caryophyllales</taxon>
        <taxon>Caryophyllaceae</taxon>
        <taxon>Caryophylleae</taxon>
        <taxon>Saponaria</taxon>
    </lineage>
</organism>
<dbReference type="InterPro" id="IPR002885">
    <property type="entry name" value="PPR_rpt"/>
</dbReference>
<evidence type="ECO:0000256" key="1">
    <source>
        <dbReference type="ARBA" id="ARBA00022737"/>
    </source>
</evidence>
<protein>
    <recommendedName>
        <fullName evidence="5">Pentatricopeptide repeat-containing protein</fullName>
    </recommendedName>
</protein>
<evidence type="ECO:0000313" key="3">
    <source>
        <dbReference type="EMBL" id="KAK9667900.1"/>
    </source>
</evidence>
<evidence type="ECO:0000313" key="4">
    <source>
        <dbReference type="Proteomes" id="UP001443914"/>
    </source>
</evidence>
<dbReference type="EMBL" id="JBDFQZ010000013">
    <property type="protein sequence ID" value="KAK9667900.1"/>
    <property type="molecule type" value="Genomic_DNA"/>
</dbReference>
<evidence type="ECO:0000256" key="2">
    <source>
        <dbReference type="PROSITE-ProRule" id="PRU00708"/>
    </source>
</evidence>
<dbReference type="GO" id="GO:0003723">
    <property type="term" value="F:RNA binding"/>
    <property type="evidence" value="ECO:0007669"/>
    <property type="project" value="InterPro"/>
</dbReference>
<evidence type="ECO:0008006" key="5">
    <source>
        <dbReference type="Google" id="ProtNLM"/>
    </source>
</evidence>
<name>A0AAW1GV59_SAPOF</name>
<dbReference type="GO" id="GO:0009451">
    <property type="term" value="P:RNA modification"/>
    <property type="evidence" value="ECO:0007669"/>
    <property type="project" value="InterPro"/>
</dbReference>
<dbReference type="Pfam" id="PF13041">
    <property type="entry name" value="PPR_2"/>
    <property type="match status" value="1"/>
</dbReference>
<keyword evidence="4" id="KW-1185">Reference proteome</keyword>
<dbReference type="InterPro" id="IPR011990">
    <property type="entry name" value="TPR-like_helical_dom_sf"/>
</dbReference>
<dbReference type="Gene3D" id="1.25.40.10">
    <property type="entry name" value="Tetratricopeptide repeat domain"/>
    <property type="match status" value="1"/>
</dbReference>
<dbReference type="InterPro" id="IPR046848">
    <property type="entry name" value="E_motif"/>
</dbReference>
<dbReference type="PROSITE" id="PS51375">
    <property type="entry name" value="PPR"/>
    <property type="match status" value="1"/>
</dbReference>
<accession>A0AAW1GV59</accession>
<feature type="repeat" description="PPR" evidence="2">
    <location>
        <begin position="77"/>
        <end position="111"/>
    </location>
</feature>
<dbReference type="Proteomes" id="UP001443914">
    <property type="component" value="Unassembled WGS sequence"/>
</dbReference>
<dbReference type="FunFam" id="1.25.40.10:FF:000090">
    <property type="entry name" value="Pentatricopeptide repeat-containing protein, chloroplastic"/>
    <property type="match status" value="1"/>
</dbReference>
<comment type="caution">
    <text evidence="3">The sequence shown here is derived from an EMBL/GenBank/DDBJ whole genome shotgun (WGS) entry which is preliminary data.</text>
</comment>
<sequence length="276" mass="31070">MIKEGDIEPNEATLVSVLTACGYLGRLDHGKWIHSYIDSKKSMKPNILLSTVLLNMYAKCGDMDTARDVFDNMGKKSVVSWNSMIMGYGSHSFVDNALELFSEMEKSGQVPNDATFVCVLAACARSCRVLEGWWYFHVMCTVYKNEPKVDHYGCMLVLLGEAEIVTQEIRAEGGSVSWKAVLSACHARSNSELGEFVGKWLIKKEPEDVGPYLLLSNVYAEEGRWEDVDDVRRLMQEKGLHKNAPTYSVKDGSLHRNSMITSMFIRMGSRLKMSRI</sequence>
<dbReference type="PANTHER" id="PTHR47926">
    <property type="entry name" value="PENTATRICOPEPTIDE REPEAT-CONTAINING PROTEIN"/>
    <property type="match status" value="1"/>
</dbReference>